<proteinExistence type="predicted"/>
<evidence type="ECO:0000313" key="2">
    <source>
        <dbReference type="WBParaSite" id="ES5_v2.g21315.t1"/>
    </source>
</evidence>
<sequence length="82" mass="9863">MDYCRILLFVLFFGLILGQQRFQRYLVNDTPNGLNFDMSEMNGYDLDNRDELAFDDDNIITLEESNKHYEVELLQDELKFRM</sequence>
<name>A0AC34FW39_9BILA</name>
<protein>
    <submittedName>
        <fullName evidence="2">Uncharacterized protein</fullName>
    </submittedName>
</protein>
<dbReference type="WBParaSite" id="ES5_v2.g21315.t1">
    <property type="protein sequence ID" value="ES5_v2.g21315.t1"/>
    <property type="gene ID" value="ES5_v2.g21315"/>
</dbReference>
<accession>A0AC34FW39</accession>
<evidence type="ECO:0000313" key="1">
    <source>
        <dbReference type="Proteomes" id="UP000887579"/>
    </source>
</evidence>
<reference evidence="2" key="1">
    <citation type="submission" date="2022-11" db="UniProtKB">
        <authorList>
            <consortium name="WormBaseParasite"/>
        </authorList>
    </citation>
    <scope>IDENTIFICATION</scope>
</reference>
<organism evidence="1 2">
    <name type="scientific">Panagrolaimus sp. ES5</name>
    <dbReference type="NCBI Taxonomy" id="591445"/>
    <lineage>
        <taxon>Eukaryota</taxon>
        <taxon>Metazoa</taxon>
        <taxon>Ecdysozoa</taxon>
        <taxon>Nematoda</taxon>
        <taxon>Chromadorea</taxon>
        <taxon>Rhabditida</taxon>
        <taxon>Tylenchina</taxon>
        <taxon>Panagrolaimomorpha</taxon>
        <taxon>Panagrolaimoidea</taxon>
        <taxon>Panagrolaimidae</taxon>
        <taxon>Panagrolaimus</taxon>
    </lineage>
</organism>
<dbReference type="Proteomes" id="UP000887579">
    <property type="component" value="Unplaced"/>
</dbReference>